<dbReference type="Pfam" id="PF07980">
    <property type="entry name" value="SusD_RagB"/>
    <property type="match status" value="1"/>
</dbReference>
<evidence type="ECO:0000256" key="5">
    <source>
        <dbReference type="ARBA" id="ARBA00023237"/>
    </source>
</evidence>
<dbReference type="SUPFAM" id="SSF48452">
    <property type="entry name" value="TPR-like"/>
    <property type="match status" value="1"/>
</dbReference>
<dbReference type="Gene3D" id="1.25.40.390">
    <property type="match status" value="1"/>
</dbReference>
<keyword evidence="4" id="KW-0472">Membrane</keyword>
<feature type="chain" id="PRO_5025424854" evidence="7">
    <location>
        <begin position="25"/>
        <end position="552"/>
    </location>
</feature>
<evidence type="ECO:0000256" key="4">
    <source>
        <dbReference type="ARBA" id="ARBA00023136"/>
    </source>
</evidence>
<reference evidence="9 10" key="1">
    <citation type="submission" date="2019-09" db="EMBL/GenBank/DDBJ databases">
        <title>Distinct polysaccharide growth profiles of human intestinal Prevotella copri isolates.</title>
        <authorList>
            <person name="Fehlner-Peach H."/>
            <person name="Magnabosco C."/>
            <person name="Raghavan V."/>
            <person name="Scher J.U."/>
            <person name="Tett A."/>
            <person name="Cox L.M."/>
            <person name="Gottsegen C."/>
            <person name="Watters A."/>
            <person name="Wiltshire- Gordon J.D."/>
            <person name="Segata N."/>
            <person name="Bonneau R."/>
            <person name="Littman D.R."/>
        </authorList>
    </citation>
    <scope>NUCLEOTIDE SEQUENCE [LARGE SCALE GENOMIC DNA]</scope>
    <source>
        <strain evidence="10">iAQ1173</strain>
    </source>
</reference>
<feature type="domain" description="RagB/SusD" evidence="8">
    <location>
        <begin position="299"/>
        <end position="503"/>
    </location>
</feature>
<dbReference type="Proteomes" id="UP000384372">
    <property type="component" value="Unassembled WGS sequence"/>
</dbReference>
<dbReference type="EMBL" id="VZAD01000085">
    <property type="protein sequence ID" value="MQP12508.1"/>
    <property type="molecule type" value="Genomic_DNA"/>
</dbReference>
<dbReference type="InterPro" id="IPR011990">
    <property type="entry name" value="TPR-like_helical_dom_sf"/>
</dbReference>
<dbReference type="PROSITE" id="PS51257">
    <property type="entry name" value="PROKAR_LIPOPROTEIN"/>
    <property type="match status" value="1"/>
</dbReference>
<keyword evidence="5" id="KW-0998">Cell outer membrane</keyword>
<evidence type="ECO:0000256" key="6">
    <source>
        <dbReference type="SAM" id="MobiDB-lite"/>
    </source>
</evidence>
<feature type="region of interest" description="Disordered" evidence="6">
    <location>
        <begin position="533"/>
        <end position="552"/>
    </location>
</feature>
<gene>
    <name evidence="9" type="ORF">F7D20_11210</name>
</gene>
<dbReference type="InterPro" id="IPR012944">
    <property type="entry name" value="SusD_RagB_dom"/>
</dbReference>
<evidence type="ECO:0000256" key="7">
    <source>
        <dbReference type="SAM" id="SignalP"/>
    </source>
</evidence>
<dbReference type="RefSeq" id="WP_158464103.1">
    <property type="nucleotide sequence ID" value="NZ_VZAD01000085.1"/>
</dbReference>
<feature type="signal peptide" evidence="7">
    <location>
        <begin position="1"/>
        <end position="24"/>
    </location>
</feature>
<evidence type="ECO:0000259" key="8">
    <source>
        <dbReference type="Pfam" id="PF07980"/>
    </source>
</evidence>
<proteinExistence type="inferred from homology"/>
<evidence type="ECO:0000256" key="2">
    <source>
        <dbReference type="ARBA" id="ARBA00006275"/>
    </source>
</evidence>
<accession>A0A6A7WDU2</accession>
<comment type="subcellular location">
    <subcellularLocation>
        <location evidence="1">Cell outer membrane</location>
    </subcellularLocation>
</comment>
<name>A0A6A7WDU2_9BACT</name>
<evidence type="ECO:0000313" key="9">
    <source>
        <dbReference type="EMBL" id="MQP12508.1"/>
    </source>
</evidence>
<evidence type="ECO:0000313" key="10">
    <source>
        <dbReference type="Proteomes" id="UP000384372"/>
    </source>
</evidence>
<organism evidence="9 10">
    <name type="scientific">Segatella copri</name>
    <dbReference type="NCBI Taxonomy" id="165179"/>
    <lineage>
        <taxon>Bacteria</taxon>
        <taxon>Pseudomonadati</taxon>
        <taxon>Bacteroidota</taxon>
        <taxon>Bacteroidia</taxon>
        <taxon>Bacteroidales</taxon>
        <taxon>Prevotellaceae</taxon>
        <taxon>Segatella</taxon>
    </lineage>
</organism>
<sequence>MNKKTIYRSMAGLVMAGFSLTSLTGCMEVTEPASNIATEGQIQNSPSSSESFLMAMPAYFNKVNSSWVYDKGMHFPFGYGAIMYIRDLMTGDLLQSSKNYTVHFYYWAQNKYQGDGYLFGQYISTYYYNFILTINNMVGAVNPENATDQQLGYLGAGLAFRAMCYIDLARMYEFLPNDRTSNINAEGNDVSGLTVPIVTAEMNQADALNNPRATHEKMKEFIESDLNKAEEYIKHLTKTAGGVLPDLSCVYGLKARLYMWDGDYENAAKYARLAINNAKVQPMSEEACTNYKTGFNDITKWMWGASQTSEDTSVKTGIVNWTSWLSNQTTFGYTGYGEENMPFNEIDKRMYERISDTDFRKTEFKAPEGSELADKVIQIPATKSLADKRMPAYASVKFRPNEGNTDDPNIGAASSYPIMRVEEMYFIEAEAVAHTNAAKGKELLETFMKTYRDPKYTCKVSSTDDVVEEIVFQKRVELWGEGQTFFDIKRLNYSVTRGYPGTNWYDLTRLNTNGRPAWMNLVFVAYEGDRNQGVRGMNNPDPSDLYTPWTEQ</sequence>
<comment type="similarity">
    <text evidence="2">Belongs to the SusD family.</text>
</comment>
<keyword evidence="3 7" id="KW-0732">Signal</keyword>
<dbReference type="AlphaFoldDB" id="A0A6A7WDU2"/>
<dbReference type="OrthoDB" id="1100079at2"/>
<dbReference type="GO" id="GO:0009279">
    <property type="term" value="C:cell outer membrane"/>
    <property type="evidence" value="ECO:0007669"/>
    <property type="project" value="UniProtKB-SubCell"/>
</dbReference>
<protein>
    <submittedName>
        <fullName evidence="9">RagB/SusD family nutrient uptake outer membrane protein</fullName>
    </submittedName>
</protein>
<evidence type="ECO:0000256" key="3">
    <source>
        <dbReference type="ARBA" id="ARBA00022729"/>
    </source>
</evidence>
<keyword evidence="10" id="KW-1185">Reference proteome</keyword>
<evidence type="ECO:0000256" key="1">
    <source>
        <dbReference type="ARBA" id="ARBA00004442"/>
    </source>
</evidence>
<comment type="caution">
    <text evidence="9">The sequence shown here is derived from an EMBL/GenBank/DDBJ whole genome shotgun (WGS) entry which is preliminary data.</text>
</comment>